<feature type="signal peptide" evidence="1">
    <location>
        <begin position="1"/>
        <end position="20"/>
    </location>
</feature>
<evidence type="ECO:0000256" key="1">
    <source>
        <dbReference type="SAM" id="SignalP"/>
    </source>
</evidence>
<protein>
    <recommendedName>
        <fullName evidence="4">EGF-like domain-containing protein</fullName>
    </recommendedName>
</protein>
<sequence length="85" mass="8858">MVHFNIALASLLILASSAYACDGLFQCKFQGGGHCCLLPGTGYGPKNCPDACNGGTAWPPECVSGARSGSRRNCKCGAFNQKCVR</sequence>
<gene>
    <name evidence="2" type="ORF">T440DRAFT_436681</name>
</gene>
<proteinExistence type="predicted"/>
<name>A0A6A7AM96_9PLEO</name>
<dbReference type="AlphaFoldDB" id="A0A6A7AM96"/>
<reference evidence="2" key="1">
    <citation type="submission" date="2020-01" db="EMBL/GenBank/DDBJ databases">
        <authorList>
            <consortium name="DOE Joint Genome Institute"/>
            <person name="Haridas S."/>
            <person name="Albert R."/>
            <person name="Binder M."/>
            <person name="Bloem J."/>
            <person name="Labutti K."/>
            <person name="Salamov A."/>
            <person name="Andreopoulos B."/>
            <person name="Baker S.E."/>
            <person name="Barry K."/>
            <person name="Bills G."/>
            <person name="Bluhm B.H."/>
            <person name="Cannon C."/>
            <person name="Castanera R."/>
            <person name="Culley D.E."/>
            <person name="Daum C."/>
            <person name="Ezra D."/>
            <person name="Gonzalez J.B."/>
            <person name="Henrissat B."/>
            <person name="Kuo A."/>
            <person name="Liang C."/>
            <person name="Lipzen A."/>
            <person name="Lutzoni F."/>
            <person name="Magnuson J."/>
            <person name="Mondo S."/>
            <person name="Nolan M."/>
            <person name="Ohm R."/>
            <person name="Pangilinan J."/>
            <person name="Park H.-J."/>
            <person name="Ramirez L."/>
            <person name="Alfaro M."/>
            <person name="Sun H."/>
            <person name="Tritt A."/>
            <person name="Yoshinaga Y."/>
            <person name="Zwiers L.-H."/>
            <person name="Turgeon B.G."/>
            <person name="Goodwin S.B."/>
            <person name="Spatafora J.W."/>
            <person name="Crous P.W."/>
            <person name="Grigoriev I.V."/>
        </authorList>
    </citation>
    <scope>NUCLEOTIDE SEQUENCE</scope>
    <source>
        <strain evidence="2">IPT5</strain>
    </source>
</reference>
<keyword evidence="3" id="KW-1185">Reference proteome</keyword>
<dbReference type="Proteomes" id="UP000799423">
    <property type="component" value="Unassembled WGS sequence"/>
</dbReference>
<keyword evidence="1" id="KW-0732">Signal</keyword>
<feature type="chain" id="PRO_5025340996" description="EGF-like domain-containing protein" evidence="1">
    <location>
        <begin position="21"/>
        <end position="85"/>
    </location>
</feature>
<organism evidence="2 3">
    <name type="scientific">Plenodomus tracheiphilus IPT5</name>
    <dbReference type="NCBI Taxonomy" id="1408161"/>
    <lineage>
        <taxon>Eukaryota</taxon>
        <taxon>Fungi</taxon>
        <taxon>Dikarya</taxon>
        <taxon>Ascomycota</taxon>
        <taxon>Pezizomycotina</taxon>
        <taxon>Dothideomycetes</taxon>
        <taxon>Pleosporomycetidae</taxon>
        <taxon>Pleosporales</taxon>
        <taxon>Pleosporineae</taxon>
        <taxon>Leptosphaeriaceae</taxon>
        <taxon>Plenodomus</taxon>
    </lineage>
</organism>
<evidence type="ECO:0008006" key="4">
    <source>
        <dbReference type="Google" id="ProtNLM"/>
    </source>
</evidence>
<dbReference type="EMBL" id="MU006394">
    <property type="protein sequence ID" value="KAF2844276.1"/>
    <property type="molecule type" value="Genomic_DNA"/>
</dbReference>
<evidence type="ECO:0000313" key="2">
    <source>
        <dbReference type="EMBL" id="KAF2844276.1"/>
    </source>
</evidence>
<dbReference type="OrthoDB" id="4955186at2759"/>
<accession>A0A6A7AM96</accession>
<evidence type="ECO:0000313" key="3">
    <source>
        <dbReference type="Proteomes" id="UP000799423"/>
    </source>
</evidence>